<keyword evidence="1" id="KW-1133">Transmembrane helix</keyword>
<feature type="transmembrane region" description="Helical" evidence="1">
    <location>
        <begin position="6"/>
        <end position="23"/>
    </location>
</feature>
<sequence>MQLLEGIASILAIFLYILLLAVLSFGILFGIAAVMGVAGSVLSIPLLYVLPDVRRFLLLASGGAPDDQTPPWRVAVRPRYLLLSMLFGVSYGVVFLVLFIPFRELRLVHASVGPVPLLLGIPLSFVTLAVPLAFGIQRTSSAWTETTDSRSVLVQWIVFLTVVVTLGTAVPVVVTQL</sequence>
<organism evidence="2 3">
    <name type="scientific">Haloarcula mannanilytica</name>
    <dbReference type="NCBI Taxonomy" id="2509225"/>
    <lineage>
        <taxon>Archaea</taxon>
        <taxon>Methanobacteriati</taxon>
        <taxon>Methanobacteriota</taxon>
        <taxon>Stenosarchaea group</taxon>
        <taxon>Halobacteria</taxon>
        <taxon>Halobacteriales</taxon>
        <taxon>Haloarculaceae</taxon>
        <taxon>Haloarcula</taxon>
    </lineage>
</organism>
<gene>
    <name evidence="2" type="ORF">Harman_04520</name>
</gene>
<dbReference type="AlphaFoldDB" id="A0A4C2EFN4"/>
<feature type="transmembrane region" description="Helical" evidence="1">
    <location>
        <begin position="112"/>
        <end position="134"/>
    </location>
</feature>
<feature type="transmembrane region" description="Helical" evidence="1">
    <location>
        <begin position="28"/>
        <end position="50"/>
    </location>
</feature>
<feature type="transmembrane region" description="Helical" evidence="1">
    <location>
        <begin position="154"/>
        <end position="174"/>
    </location>
</feature>
<keyword evidence="1" id="KW-0812">Transmembrane</keyword>
<dbReference type="EMBL" id="BIXZ01000001">
    <property type="protein sequence ID" value="GCF12517.1"/>
    <property type="molecule type" value="Genomic_DNA"/>
</dbReference>
<keyword evidence="1" id="KW-0472">Membrane</keyword>
<dbReference type="Proteomes" id="UP000304382">
    <property type="component" value="Unassembled WGS sequence"/>
</dbReference>
<dbReference type="RefSeq" id="WP_200830808.1">
    <property type="nucleotide sequence ID" value="NZ_BIXZ01000001.1"/>
</dbReference>
<keyword evidence="3" id="KW-1185">Reference proteome</keyword>
<evidence type="ECO:0000313" key="3">
    <source>
        <dbReference type="Proteomes" id="UP000304382"/>
    </source>
</evidence>
<evidence type="ECO:0000256" key="1">
    <source>
        <dbReference type="SAM" id="Phobius"/>
    </source>
</evidence>
<dbReference type="OrthoDB" id="242499at2157"/>
<evidence type="ECO:0000313" key="2">
    <source>
        <dbReference type="EMBL" id="GCF12517.1"/>
    </source>
</evidence>
<name>A0A4C2EFN4_9EURY</name>
<accession>A0A4C2EFN4</accession>
<reference evidence="2 3" key="1">
    <citation type="submission" date="2019-02" db="EMBL/GenBank/DDBJ databases">
        <title>Haloarcula mannanilyticum sp. nov., a mannan degrading haloarchaeon isolated from commercial salt.</title>
        <authorList>
            <person name="Enomoto S."/>
            <person name="Shimane Y."/>
            <person name="Kamekura M."/>
            <person name="Ito T."/>
            <person name="Moriya O."/>
            <person name="Ihara K."/>
            <person name="Takahashi-Ando N."/>
            <person name="Fukushima Y."/>
            <person name="Yoshida Y."/>
            <person name="Usama R."/>
            <person name="Takai K."/>
            <person name="Minegishi H."/>
        </authorList>
    </citation>
    <scope>NUCLEOTIDE SEQUENCE [LARGE SCALE GENOMIC DNA]</scope>
    <source>
        <strain evidence="2 3">MD130-1</strain>
    </source>
</reference>
<comment type="caution">
    <text evidence="2">The sequence shown here is derived from an EMBL/GenBank/DDBJ whole genome shotgun (WGS) entry which is preliminary data.</text>
</comment>
<protein>
    <submittedName>
        <fullName evidence="2">Uncharacterized protein</fullName>
    </submittedName>
</protein>
<proteinExistence type="predicted"/>
<feature type="transmembrane region" description="Helical" evidence="1">
    <location>
        <begin position="80"/>
        <end position="100"/>
    </location>
</feature>